<evidence type="ECO:0000313" key="3">
    <source>
        <dbReference type="Proteomes" id="UP000198838"/>
    </source>
</evidence>
<dbReference type="RefSeq" id="WP_092873981.1">
    <property type="nucleotide sequence ID" value="NZ_FOJY01000019.1"/>
</dbReference>
<gene>
    <name evidence="2" type="ORF">SAMN05216249_11935</name>
</gene>
<dbReference type="STRING" id="1120918.SAMN05216249_11935"/>
<proteinExistence type="predicted"/>
<accession>A0A1I0ZZQ2</accession>
<evidence type="ECO:0000313" key="2">
    <source>
        <dbReference type="EMBL" id="SFB31194.1"/>
    </source>
</evidence>
<sequence length="59" mass="6838">MADLIESKNVIIGLSVNDDHFEFATNISTALKNAETEYQELNDRIDESIETIKRQRKRI</sequence>
<protein>
    <submittedName>
        <fullName evidence="2">Uncharacterized protein</fullName>
    </submittedName>
</protein>
<dbReference type="EMBL" id="FOJY01000019">
    <property type="protein sequence ID" value="SFB31194.1"/>
    <property type="molecule type" value="Genomic_DNA"/>
</dbReference>
<name>A0A1I0ZZQ2_9FIRM</name>
<reference evidence="2 3" key="1">
    <citation type="submission" date="2016-10" db="EMBL/GenBank/DDBJ databases">
        <authorList>
            <person name="de Groot N.N."/>
        </authorList>
    </citation>
    <scope>NUCLEOTIDE SEQUENCE [LARGE SCALE GENOMIC DNA]</scope>
    <source>
        <strain evidence="2 3">DSM 5522</strain>
    </source>
</reference>
<organism evidence="2 3">
    <name type="scientific">Acetitomaculum ruminis DSM 5522</name>
    <dbReference type="NCBI Taxonomy" id="1120918"/>
    <lineage>
        <taxon>Bacteria</taxon>
        <taxon>Bacillati</taxon>
        <taxon>Bacillota</taxon>
        <taxon>Clostridia</taxon>
        <taxon>Lachnospirales</taxon>
        <taxon>Lachnospiraceae</taxon>
        <taxon>Acetitomaculum</taxon>
    </lineage>
</organism>
<keyword evidence="1" id="KW-0175">Coiled coil</keyword>
<keyword evidence="3" id="KW-1185">Reference proteome</keyword>
<evidence type="ECO:0000256" key="1">
    <source>
        <dbReference type="SAM" id="Coils"/>
    </source>
</evidence>
<dbReference type="OrthoDB" id="1692525at2"/>
<dbReference type="Proteomes" id="UP000198838">
    <property type="component" value="Unassembled WGS sequence"/>
</dbReference>
<feature type="coiled-coil region" evidence="1">
    <location>
        <begin position="24"/>
        <end position="58"/>
    </location>
</feature>
<dbReference type="AlphaFoldDB" id="A0A1I0ZZQ2"/>